<dbReference type="PROSITE" id="PS50075">
    <property type="entry name" value="CARRIER"/>
    <property type="match status" value="1"/>
</dbReference>
<evidence type="ECO:0000313" key="2">
    <source>
        <dbReference type="EMBL" id="PRX55306.1"/>
    </source>
</evidence>
<protein>
    <submittedName>
        <fullName evidence="2">Acyl carrier protein</fullName>
    </submittedName>
</protein>
<dbReference type="InterPro" id="IPR036736">
    <property type="entry name" value="ACP-like_sf"/>
</dbReference>
<dbReference type="EMBL" id="PVYX01000002">
    <property type="protein sequence ID" value="PRX55306.1"/>
    <property type="molecule type" value="Genomic_DNA"/>
</dbReference>
<feature type="domain" description="Carrier" evidence="1">
    <location>
        <begin position="1"/>
        <end position="79"/>
    </location>
</feature>
<proteinExistence type="predicted"/>
<name>A0A2T0MCU4_9FLAO</name>
<evidence type="ECO:0000313" key="3">
    <source>
        <dbReference type="Proteomes" id="UP000237640"/>
    </source>
</evidence>
<keyword evidence="3" id="KW-1185">Reference proteome</keyword>
<dbReference type="SUPFAM" id="SSF47336">
    <property type="entry name" value="ACP-like"/>
    <property type="match status" value="1"/>
</dbReference>
<dbReference type="RefSeq" id="WP_106147063.1">
    <property type="nucleotide sequence ID" value="NZ_PVYX01000002.1"/>
</dbReference>
<reference evidence="2 3" key="1">
    <citation type="submission" date="2018-03" db="EMBL/GenBank/DDBJ databases">
        <title>Genomic Encyclopedia of Archaeal and Bacterial Type Strains, Phase II (KMG-II): from individual species to whole genera.</title>
        <authorList>
            <person name="Goeker M."/>
        </authorList>
    </citation>
    <scope>NUCLEOTIDE SEQUENCE [LARGE SCALE GENOMIC DNA]</scope>
    <source>
        <strain evidence="2 3">DSM 25027</strain>
    </source>
</reference>
<accession>A0A2T0MCU4</accession>
<dbReference type="InterPro" id="IPR009081">
    <property type="entry name" value="PP-bd_ACP"/>
</dbReference>
<comment type="caution">
    <text evidence="2">The sequence shown here is derived from an EMBL/GenBank/DDBJ whole genome shotgun (WGS) entry which is preliminary data.</text>
</comment>
<gene>
    <name evidence="2" type="ORF">CLV81_3715</name>
</gene>
<organism evidence="2 3">
    <name type="scientific">Flagellimonas meridianipacifica</name>
    <dbReference type="NCBI Taxonomy" id="1080225"/>
    <lineage>
        <taxon>Bacteria</taxon>
        <taxon>Pseudomonadati</taxon>
        <taxon>Bacteroidota</taxon>
        <taxon>Flavobacteriia</taxon>
        <taxon>Flavobacteriales</taxon>
        <taxon>Flavobacteriaceae</taxon>
        <taxon>Flagellimonas</taxon>
    </lineage>
</organism>
<evidence type="ECO:0000259" key="1">
    <source>
        <dbReference type="PROSITE" id="PS50075"/>
    </source>
</evidence>
<dbReference type="OrthoDB" id="9811033at2"/>
<dbReference type="Gene3D" id="1.10.1200.10">
    <property type="entry name" value="ACP-like"/>
    <property type="match status" value="1"/>
</dbReference>
<sequence>MSRNEVLKEINEIFIDTLDNQEIVLDESTQAADIDQWDSLMHVLLVDAMEKHFDIRFKSGEIQNWKNVGEIIDSIDQKSNN</sequence>
<dbReference type="Proteomes" id="UP000237640">
    <property type="component" value="Unassembled WGS sequence"/>
</dbReference>
<dbReference type="AlphaFoldDB" id="A0A2T0MCU4"/>